<proteinExistence type="predicted"/>
<organism evidence="1 2">
    <name type="scientific">Kibdelosporangium philippinense</name>
    <dbReference type="NCBI Taxonomy" id="211113"/>
    <lineage>
        <taxon>Bacteria</taxon>
        <taxon>Bacillati</taxon>
        <taxon>Actinomycetota</taxon>
        <taxon>Actinomycetes</taxon>
        <taxon>Pseudonocardiales</taxon>
        <taxon>Pseudonocardiaceae</taxon>
        <taxon>Kibdelosporangium</taxon>
    </lineage>
</organism>
<sequence length="31" mass="3250">MSASGVGPFDNDHAMDLVDDSGLVRAFPRDG</sequence>
<evidence type="ECO:0000313" key="2">
    <source>
        <dbReference type="Proteomes" id="UP001521150"/>
    </source>
</evidence>
<name>A0ABS8ZPA1_9PSEU</name>
<dbReference type="EMBL" id="JAJVCN010000004">
    <property type="protein sequence ID" value="MCE7009593.1"/>
    <property type="molecule type" value="Genomic_DNA"/>
</dbReference>
<keyword evidence="2" id="KW-1185">Reference proteome</keyword>
<comment type="caution">
    <text evidence="1">The sequence shown here is derived from an EMBL/GenBank/DDBJ whole genome shotgun (WGS) entry which is preliminary data.</text>
</comment>
<protein>
    <submittedName>
        <fullName evidence="1">DUF4259 domain-containing protein</fullName>
    </submittedName>
</protein>
<accession>A0ABS8ZPA1</accession>
<evidence type="ECO:0000313" key="1">
    <source>
        <dbReference type="EMBL" id="MCE7009593.1"/>
    </source>
</evidence>
<dbReference type="RefSeq" id="WP_233731125.1">
    <property type="nucleotide sequence ID" value="NZ_JAJVCN010000004.1"/>
</dbReference>
<reference evidence="1 2" key="1">
    <citation type="submission" date="2021-12" db="EMBL/GenBank/DDBJ databases">
        <title>Genome sequence of Kibdelosporangium philippinense ATCC 49844.</title>
        <authorList>
            <person name="Fedorov E.A."/>
            <person name="Omeragic M."/>
            <person name="Shalygina K.F."/>
            <person name="Maclea K.S."/>
        </authorList>
    </citation>
    <scope>NUCLEOTIDE SEQUENCE [LARGE SCALE GENOMIC DNA]</scope>
    <source>
        <strain evidence="1 2">ATCC 49844</strain>
    </source>
</reference>
<gene>
    <name evidence="1" type="ORF">LWC34_43315</name>
</gene>
<dbReference type="Proteomes" id="UP001521150">
    <property type="component" value="Unassembled WGS sequence"/>
</dbReference>